<dbReference type="Proteomes" id="UP001206925">
    <property type="component" value="Unassembled WGS sequence"/>
</dbReference>
<dbReference type="EMBL" id="JAMZMK010009499">
    <property type="protein sequence ID" value="KAI7735350.1"/>
    <property type="molecule type" value="Genomic_DNA"/>
</dbReference>
<name>A0AAD5C5Z3_AMBAR</name>
<evidence type="ECO:0000256" key="1">
    <source>
        <dbReference type="SAM" id="MobiDB-lite"/>
    </source>
</evidence>
<evidence type="ECO:0000313" key="3">
    <source>
        <dbReference type="Proteomes" id="UP001206925"/>
    </source>
</evidence>
<dbReference type="AlphaFoldDB" id="A0AAD5C5Z3"/>
<feature type="non-terminal residue" evidence="2">
    <location>
        <position position="1"/>
    </location>
</feature>
<feature type="region of interest" description="Disordered" evidence="1">
    <location>
        <begin position="1"/>
        <end position="28"/>
    </location>
</feature>
<sequence>FLLQTPERSPKASSRFPTSCLGRSGSGDNRQICVEDTDRCVIGSRRMYKAMEKAIGETLPKYVKQIVPILKKENIY</sequence>
<comment type="caution">
    <text evidence="2">The sequence shown here is derived from an EMBL/GenBank/DDBJ whole genome shotgun (WGS) entry which is preliminary data.</text>
</comment>
<organism evidence="2 3">
    <name type="scientific">Ambrosia artemisiifolia</name>
    <name type="common">Common ragweed</name>
    <dbReference type="NCBI Taxonomy" id="4212"/>
    <lineage>
        <taxon>Eukaryota</taxon>
        <taxon>Viridiplantae</taxon>
        <taxon>Streptophyta</taxon>
        <taxon>Embryophyta</taxon>
        <taxon>Tracheophyta</taxon>
        <taxon>Spermatophyta</taxon>
        <taxon>Magnoliopsida</taxon>
        <taxon>eudicotyledons</taxon>
        <taxon>Gunneridae</taxon>
        <taxon>Pentapetalae</taxon>
        <taxon>asterids</taxon>
        <taxon>campanulids</taxon>
        <taxon>Asterales</taxon>
        <taxon>Asteraceae</taxon>
        <taxon>Asteroideae</taxon>
        <taxon>Heliantheae alliance</taxon>
        <taxon>Heliantheae</taxon>
        <taxon>Ambrosia</taxon>
    </lineage>
</organism>
<gene>
    <name evidence="2" type="ORF">M8C21_022096</name>
</gene>
<evidence type="ECO:0000313" key="2">
    <source>
        <dbReference type="EMBL" id="KAI7735350.1"/>
    </source>
</evidence>
<accession>A0AAD5C5Z3</accession>
<reference evidence="2" key="1">
    <citation type="submission" date="2022-06" db="EMBL/GenBank/DDBJ databases">
        <title>Uncovering the hologenomic basis of an extraordinary plant invasion.</title>
        <authorList>
            <person name="Bieker V.C."/>
            <person name="Martin M.D."/>
            <person name="Gilbert T."/>
            <person name="Hodgins K."/>
            <person name="Battlay P."/>
            <person name="Petersen B."/>
            <person name="Wilson J."/>
        </authorList>
    </citation>
    <scope>NUCLEOTIDE SEQUENCE</scope>
    <source>
        <strain evidence="2">AA19_3_7</strain>
        <tissue evidence="2">Leaf</tissue>
    </source>
</reference>
<keyword evidence="3" id="KW-1185">Reference proteome</keyword>
<proteinExistence type="predicted"/>
<protein>
    <submittedName>
        <fullName evidence="2">Uncharacterized protein</fullName>
    </submittedName>
</protein>